<dbReference type="OrthoDB" id="526290at2"/>
<keyword evidence="2" id="KW-1185">Reference proteome</keyword>
<protein>
    <recommendedName>
        <fullName evidence="3">DUF1822 family protein</fullName>
    </recommendedName>
</protein>
<dbReference type="Proteomes" id="UP000184315">
    <property type="component" value="Unassembled WGS sequence"/>
</dbReference>
<evidence type="ECO:0000313" key="2">
    <source>
        <dbReference type="Proteomes" id="UP000184315"/>
    </source>
</evidence>
<proteinExistence type="predicted"/>
<name>A0A1J1LTD2_9CYAN</name>
<sequence length="465" mass="53764">MFTVQDLIGLHPNQIWLEFTDKQRETAWQNSRSFSHPFSQWNAYLNQLVLNTIIPGLQQELDLNPVIWKSDSLATFWEILNGTKLLIENRSLVIIPSETLDTEEFRVPQEWVDIPSWKANYYLAVQVYPDNGYLHLWGYTTHEQLKNQGVYDELERVYVLPKADMIDDLSVLMVAQDLCEEETVFVPILPNLTAIQTQQLLEQLSLKTIEIPRLAVPFVQWAALIENDDVREQLYQRRCSPIITQIQQTISHLSQWLEGFIASEWQDMAIFLQQNRMAFRGVFRTVRTEIDPEQVRQWVEILQGNSGEGRWKIAAQNLRDVTPGNQQVIAALVEVLGKTTDDETRWTVAETLWTLDPENPVSRIRKVKDLGMEINGESVALMVAVLPKQDNRLAVFIRLYPMGNQLFLPPQIQLRVLEETGEIFLSAEAREQDNFIQLKLGGSRGERFNVEVKFGENQITEGFII</sequence>
<gene>
    <name evidence="1" type="ORF">PL9214670096</name>
</gene>
<evidence type="ECO:0008006" key="3">
    <source>
        <dbReference type="Google" id="ProtNLM"/>
    </source>
</evidence>
<reference evidence="2" key="1">
    <citation type="submission" date="2015-10" db="EMBL/GenBank/DDBJ databases">
        <authorList>
            <person name="Regsiter A."/>
            <person name="william w."/>
        </authorList>
    </citation>
    <scope>NUCLEOTIDE SEQUENCE [LARGE SCALE GENOMIC DNA]</scope>
</reference>
<accession>A0A1J1LTD2</accession>
<organism evidence="1 2">
    <name type="scientific">Planktothrix tepida PCC 9214</name>
    <dbReference type="NCBI Taxonomy" id="671072"/>
    <lineage>
        <taxon>Bacteria</taxon>
        <taxon>Bacillati</taxon>
        <taxon>Cyanobacteriota</taxon>
        <taxon>Cyanophyceae</taxon>
        <taxon>Oscillatoriophycideae</taxon>
        <taxon>Oscillatoriales</taxon>
        <taxon>Microcoleaceae</taxon>
        <taxon>Planktothrix</taxon>
    </lineage>
</organism>
<dbReference type="RefSeq" id="WP_072722620.1">
    <property type="nucleotide sequence ID" value="NZ_LN889815.1"/>
</dbReference>
<dbReference type="STRING" id="671072.PL9214670096"/>
<dbReference type="AlphaFoldDB" id="A0A1J1LTD2"/>
<dbReference type="EMBL" id="CZDF01000174">
    <property type="protein sequence ID" value="CUR35470.1"/>
    <property type="molecule type" value="Genomic_DNA"/>
</dbReference>
<dbReference type="InterPro" id="IPR014951">
    <property type="entry name" value="DUF1822"/>
</dbReference>
<evidence type="ECO:0000313" key="1">
    <source>
        <dbReference type="EMBL" id="CUR35470.1"/>
    </source>
</evidence>
<dbReference type="Pfam" id="PF08852">
    <property type="entry name" value="DUF1822"/>
    <property type="match status" value="1"/>
</dbReference>